<organism evidence="2">
    <name type="scientific">Oikopleura dioica</name>
    <name type="common">Tunicate</name>
    <dbReference type="NCBI Taxonomy" id="34765"/>
    <lineage>
        <taxon>Eukaryota</taxon>
        <taxon>Metazoa</taxon>
        <taxon>Chordata</taxon>
        <taxon>Tunicata</taxon>
        <taxon>Appendicularia</taxon>
        <taxon>Copelata</taxon>
        <taxon>Oikopleuridae</taxon>
        <taxon>Oikopleura</taxon>
    </lineage>
</organism>
<dbReference type="AlphaFoldDB" id="E4XEX9"/>
<sequence>MSSSSADLFYLLAMPDCYIDTASVKNLKYWVLELDKFMCSNFRNASEHENVKIAAAKQKLMLEQLETIELYELYPTSFHHANSRTVPSSHPQPVTFKLTSDESTVNANDDGTVDRRSKNLLAPSGKFESATSDYDVTSSDSRPFSIKHGCSIPSSLTFAERSKEISVHRQKAPDSEILNNNDDLHGRSRYWNSTRKPLQAPDQQTGLPVRLVADSSSGAPIVENDAKRRSSLHGTSFQARKSTYSTSPPPERDKILAKSTKSSRQDFSPHWKSRDSDSETGSTAAAPSFTRTEVRRFSYSVLTKSAKLSRWMDDNSSFRFLKLRHEEINRTLLARKAEFRLINNAKGYLKLACAQRESHCILGIIDVLHGSQHSPKWLFSPTCVCPDLLQYVKDDKSLQVLHRKLVARLLHNLRQAIRYKPDVSSTMHFMLGKTNRQRLELLPSPAKIAFHAADLDLEIQLEKQHRVRPLKPGDQVDFHPPDFTSRTYPEAPDLLPKLWRAARIYKSSGSVIALQLSLQKNQPTASTPTASTSLPVKAATTRRSSSVNLDHRSTSLGPNPALIDLFSKIEQHQMLKSLQGFAKRQQAFSRLAENVVQSTCSLIGPAACTDSSQKRRVKFFYPTRL</sequence>
<protein>
    <submittedName>
        <fullName evidence="2">Uncharacterized protein</fullName>
    </submittedName>
</protein>
<keyword evidence="3" id="KW-1185">Reference proteome</keyword>
<gene>
    <name evidence="2" type="ORF">GSOID_T00008755001</name>
</gene>
<name>E4XEX9_OIKDI</name>
<dbReference type="Proteomes" id="UP000001307">
    <property type="component" value="Unassembled WGS sequence"/>
</dbReference>
<dbReference type="EMBL" id="FN653043">
    <property type="protein sequence ID" value="CBY09625.1"/>
    <property type="molecule type" value="Genomic_DNA"/>
</dbReference>
<evidence type="ECO:0000313" key="3">
    <source>
        <dbReference type="Proteomes" id="UP000001307"/>
    </source>
</evidence>
<evidence type="ECO:0000313" key="2">
    <source>
        <dbReference type="EMBL" id="CBY09625.1"/>
    </source>
</evidence>
<feature type="compositionally biased region" description="Polar residues" evidence="1">
    <location>
        <begin position="232"/>
        <end position="246"/>
    </location>
</feature>
<reference evidence="2" key="1">
    <citation type="journal article" date="2010" name="Science">
        <title>Plasticity of animal genome architecture unmasked by rapid evolution of a pelagic tunicate.</title>
        <authorList>
            <person name="Denoeud F."/>
            <person name="Henriet S."/>
            <person name="Mungpakdee S."/>
            <person name="Aury J.M."/>
            <person name="Da Silva C."/>
            <person name="Brinkmann H."/>
            <person name="Mikhaleva J."/>
            <person name="Olsen L.C."/>
            <person name="Jubin C."/>
            <person name="Canestro C."/>
            <person name="Bouquet J.M."/>
            <person name="Danks G."/>
            <person name="Poulain J."/>
            <person name="Campsteijn C."/>
            <person name="Adamski M."/>
            <person name="Cross I."/>
            <person name="Yadetie F."/>
            <person name="Muffato M."/>
            <person name="Louis A."/>
            <person name="Butcher S."/>
            <person name="Tsagkogeorga G."/>
            <person name="Konrad A."/>
            <person name="Singh S."/>
            <person name="Jensen M.F."/>
            <person name="Cong E.H."/>
            <person name="Eikeseth-Otteraa H."/>
            <person name="Noel B."/>
            <person name="Anthouard V."/>
            <person name="Porcel B.M."/>
            <person name="Kachouri-Lafond R."/>
            <person name="Nishino A."/>
            <person name="Ugolini M."/>
            <person name="Chourrout P."/>
            <person name="Nishida H."/>
            <person name="Aasland R."/>
            <person name="Huzurbazar S."/>
            <person name="Westhof E."/>
            <person name="Delsuc F."/>
            <person name="Lehrach H."/>
            <person name="Reinhardt R."/>
            <person name="Weissenbach J."/>
            <person name="Roy S.W."/>
            <person name="Artiguenave F."/>
            <person name="Postlethwait J.H."/>
            <person name="Manak J.R."/>
            <person name="Thompson E.M."/>
            <person name="Jaillon O."/>
            <person name="Du Pasquier L."/>
            <person name="Boudinot P."/>
            <person name="Liberles D.A."/>
            <person name="Volff J.N."/>
            <person name="Philippe H."/>
            <person name="Lenhard B."/>
            <person name="Roest Crollius H."/>
            <person name="Wincker P."/>
            <person name="Chourrout D."/>
        </authorList>
    </citation>
    <scope>NUCLEOTIDE SEQUENCE [LARGE SCALE GENOMIC DNA]</scope>
</reference>
<feature type="region of interest" description="Disordered" evidence="1">
    <location>
        <begin position="216"/>
        <end position="287"/>
    </location>
</feature>
<feature type="region of interest" description="Disordered" evidence="1">
    <location>
        <begin position="166"/>
        <end position="189"/>
    </location>
</feature>
<accession>E4XEX9</accession>
<proteinExistence type="predicted"/>
<feature type="compositionally biased region" description="Basic and acidic residues" evidence="1">
    <location>
        <begin position="263"/>
        <end position="277"/>
    </location>
</feature>
<evidence type="ECO:0000256" key="1">
    <source>
        <dbReference type="SAM" id="MobiDB-lite"/>
    </source>
</evidence>
<dbReference type="InParanoid" id="E4XEX9"/>